<gene>
    <name evidence="2" type="ORF">FBUS_06589</name>
</gene>
<keyword evidence="3" id="KW-1185">Reference proteome</keyword>
<proteinExistence type="predicted"/>
<evidence type="ECO:0000256" key="1">
    <source>
        <dbReference type="SAM" id="MobiDB-lite"/>
    </source>
</evidence>
<name>A0A8E0RMF6_9TREM</name>
<reference evidence="2" key="1">
    <citation type="submission" date="2019-05" db="EMBL/GenBank/DDBJ databases">
        <title>Annotation for the trematode Fasciolopsis buski.</title>
        <authorList>
            <person name="Choi Y.-J."/>
        </authorList>
    </citation>
    <scope>NUCLEOTIDE SEQUENCE</scope>
    <source>
        <strain evidence="2">HT</strain>
        <tissue evidence="2">Whole worm</tissue>
    </source>
</reference>
<feature type="compositionally biased region" description="Polar residues" evidence="1">
    <location>
        <begin position="61"/>
        <end position="74"/>
    </location>
</feature>
<accession>A0A8E0RMF6</accession>
<feature type="compositionally biased region" description="Polar residues" evidence="1">
    <location>
        <begin position="1"/>
        <end position="17"/>
    </location>
</feature>
<dbReference type="Proteomes" id="UP000728185">
    <property type="component" value="Unassembled WGS sequence"/>
</dbReference>
<comment type="caution">
    <text evidence="2">The sequence shown here is derived from an EMBL/GenBank/DDBJ whole genome shotgun (WGS) entry which is preliminary data.</text>
</comment>
<evidence type="ECO:0000313" key="2">
    <source>
        <dbReference type="EMBL" id="KAA0187498.1"/>
    </source>
</evidence>
<feature type="region of interest" description="Disordered" evidence="1">
    <location>
        <begin position="1"/>
        <end position="43"/>
    </location>
</feature>
<protein>
    <submittedName>
        <fullName evidence="2">Uncharacterized protein</fullName>
    </submittedName>
</protein>
<sequence length="105" mass="11107">MSQHSADNSPTRAQKSLPTAGIDASCPTREPSQPTAARFPTFLPTFPPIGLSSMIPLKPTLASQSSPNDQQSQEPCGDLAINCPVQYPNASGGYLRNKSSVVTHL</sequence>
<feature type="region of interest" description="Disordered" evidence="1">
    <location>
        <begin position="57"/>
        <end position="79"/>
    </location>
</feature>
<dbReference type="AlphaFoldDB" id="A0A8E0RMF6"/>
<dbReference type="EMBL" id="LUCM01009080">
    <property type="protein sequence ID" value="KAA0187498.1"/>
    <property type="molecule type" value="Genomic_DNA"/>
</dbReference>
<evidence type="ECO:0000313" key="3">
    <source>
        <dbReference type="Proteomes" id="UP000728185"/>
    </source>
</evidence>
<organism evidence="2 3">
    <name type="scientific">Fasciolopsis buskii</name>
    <dbReference type="NCBI Taxonomy" id="27845"/>
    <lineage>
        <taxon>Eukaryota</taxon>
        <taxon>Metazoa</taxon>
        <taxon>Spiralia</taxon>
        <taxon>Lophotrochozoa</taxon>
        <taxon>Platyhelminthes</taxon>
        <taxon>Trematoda</taxon>
        <taxon>Digenea</taxon>
        <taxon>Plagiorchiida</taxon>
        <taxon>Echinostomata</taxon>
        <taxon>Echinostomatoidea</taxon>
        <taxon>Fasciolidae</taxon>
        <taxon>Fasciolopsis</taxon>
    </lineage>
</organism>